<dbReference type="PANTHER" id="PTHR24198">
    <property type="entry name" value="ANKYRIN REPEAT AND PROTEIN KINASE DOMAIN-CONTAINING PROTEIN"/>
    <property type="match status" value="1"/>
</dbReference>
<dbReference type="Proteomes" id="UP001605036">
    <property type="component" value="Unassembled WGS sequence"/>
</dbReference>
<gene>
    <name evidence="4" type="ORF">R1flu_013502</name>
</gene>
<evidence type="ECO:0000256" key="1">
    <source>
        <dbReference type="ARBA" id="ARBA00022737"/>
    </source>
</evidence>
<dbReference type="Gene3D" id="1.25.40.20">
    <property type="entry name" value="Ankyrin repeat-containing domain"/>
    <property type="match status" value="2"/>
</dbReference>
<dbReference type="EMBL" id="JBHFFA010000004">
    <property type="protein sequence ID" value="KAL2628816.1"/>
    <property type="molecule type" value="Genomic_DNA"/>
</dbReference>
<dbReference type="InterPro" id="IPR036770">
    <property type="entry name" value="Ankyrin_rpt-contain_sf"/>
</dbReference>
<proteinExistence type="predicted"/>
<feature type="repeat" description="ANK" evidence="3">
    <location>
        <begin position="81"/>
        <end position="113"/>
    </location>
</feature>
<dbReference type="PRINTS" id="PR01415">
    <property type="entry name" value="ANKYRIN"/>
</dbReference>
<sequence length="142" mass="15495">MLGDWPGQRKWLSGSWGFDAVKGGNLQVVNELLQGKLVNIDLPSPNRAGWTALHLACFYGHGEIVRTLLNAGANIEVRNNSGNTPLQMACLKGNVDIAKTLLNSGADIHAESYDKGTCLDYAQEWGGEEMVDFLLLWAARHS</sequence>
<reference evidence="4 5" key="1">
    <citation type="submission" date="2024-09" db="EMBL/GenBank/DDBJ databases">
        <title>Chromosome-scale assembly of Riccia fluitans.</title>
        <authorList>
            <person name="Paukszto L."/>
            <person name="Sawicki J."/>
            <person name="Karawczyk K."/>
            <person name="Piernik-Szablinska J."/>
            <person name="Szczecinska M."/>
            <person name="Mazdziarz M."/>
        </authorList>
    </citation>
    <scope>NUCLEOTIDE SEQUENCE [LARGE SCALE GENOMIC DNA]</scope>
    <source>
        <strain evidence="4">Rf_01</strain>
        <tissue evidence="4">Aerial parts of the thallus</tissue>
    </source>
</reference>
<dbReference type="PANTHER" id="PTHR24198:SF165">
    <property type="entry name" value="ANKYRIN REPEAT-CONTAINING PROTEIN-RELATED"/>
    <property type="match status" value="1"/>
</dbReference>
<accession>A0ABD1YDJ2</accession>
<dbReference type="SMART" id="SM00248">
    <property type="entry name" value="ANK"/>
    <property type="match status" value="2"/>
</dbReference>
<dbReference type="PROSITE" id="PS50088">
    <property type="entry name" value="ANK_REPEAT"/>
    <property type="match status" value="2"/>
</dbReference>
<keyword evidence="1" id="KW-0677">Repeat</keyword>
<protein>
    <submittedName>
        <fullName evidence="4">Uncharacterized protein</fullName>
    </submittedName>
</protein>
<evidence type="ECO:0000256" key="2">
    <source>
        <dbReference type="ARBA" id="ARBA00023043"/>
    </source>
</evidence>
<dbReference type="InterPro" id="IPR002110">
    <property type="entry name" value="Ankyrin_rpt"/>
</dbReference>
<comment type="caution">
    <text evidence="4">The sequence shown here is derived from an EMBL/GenBank/DDBJ whole genome shotgun (WGS) entry which is preliminary data.</text>
</comment>
<evidence type="ECO:0000313" key="4">
    <source>
        <dbReference type="EMBL" id="KAL2628816.1"/>
    </source>
</evidence>
<dbReference type="AlphaFoldDB" id="A0ABD1YDJ2"/>
<dbReference type="Pfam" id="PF12796">
    <property type="entry name" value="Ank_2"/>
    <property type="match status" value="1"/>
</dbReference>
<organism evidence="4 5">
    <name type="scientific">Riccia fluitans</name>
    <dbReference type="NCBI Taxonomy" id="41844"/>
    <lineage>
        <taxon>Eukaryota</taxon>
        <taxon>Viridiplantae</taxon>
        <taxon>Streptophyta</taxon>
        <taxon>Embryophyta</taxon>
        <taxon>Marchantiophyta</taxon>
        <taxon>Marchantiopsida</taxon>
        <taxon>Marchantiidae</taxon>
        <taxon>Marchantiales</taxon>
        <taxon>Ricciaceae</taxon>
        <taxon>Riccia</taxon>
    </lineage>
</organism>
<keyword evidence="5" id="KW-1185">Reference proteome</keyword>
<evidence type="ECO:0000313" key="5">
    <source>
        <dbReference type="Proteomes" id="UP001605036"/>
    </source>
</evidence>
<dbReference type="PROSITE" id="PS50297">
    <property type="entry name" value="ANK_REP_REGION"/>
    <property type="match status" value="2"/>
</dbReference>
<evidence type="ECO:0000256" key="3">
    <source>
        <dbReference type="PROSITE-ProRule" id="PRU00023"/>
    </source>
</evidence>
<dbReference type="SUPFAM" id="SSF48403">
    <property type="entry name" value="Ankyrin repeat"/>
    <property type="match status" value="1"/>
</dbReference>
<keyword evidence="2 3" id="KW-0040">ANK repeat</keyword>
<feature type="repeat" description="ANK" evidence="3">
    <location>
        <begin position="48"/>
        <end position="80"/>
    </location>
</feature>
<name>A0ABD1YDJ2_9MARC</name>